<dbReference type="PROSITE" id="PS00107">
    <property type="entry name" value="PROTEIN_KINASE_ATP"/>
    <property type="match status" value="1"/>
</dbReference>
<feature type="compositionally biased region" description="Polar residues" evidence="8">
    <location>
        <begin position="306"/>
        <end position="320"/>
    </location>
</feature>
<evidence type="ECO:0000256" key="7">
    <source>
        <dbReference type="PROSITE-ProRule" id="PRU10141"/>
    </source>
</evidence>
<dbReference type="InterPro" id="IPR008271">
    <property type="entry name" value="Ser/Thr_kinase_AS"/>
</dbReference>
<evidence type="ECO:0000256" key="9">
    <source>
        <dbReference type="SAM" id="Phobius"/>
    </source>
</evidence>
<keyword evidence="9" id="KW-0812">Transmembrane</keyword>
<evidence type="ECO:0000256" key="1">
    <source>
        <dbReference type="ARBA" id="ARBA00012513"/>
    </source>
</evidence>
<evidence type="ECO:0000313" key="11">
    <source>
        <dbReference type="EMBL" id="WOC11424.1"/>
    </source>
</evidence>
<dbReference type="PROSITE" id="PS50011">
    <property type="entry name" value="PROTEIN_KINASE_DOM"/>
    <property type="match status" value="1"/>
</dbReference>
<sequence>MIVLMDVGSQFGPYRLDALVGRGGMGRVFRAYDTVRDREVALKLLKADLASDETFQERFRRESQTAAKLGEPHIIPIHDYGEIDGVLYLDMRLVDGRDLREVLRGDGPMAPSAAVALIEQIASALDAAHAVGLVHRDVKPENVLVTPGGFAYLVDFGIAHHAGDAHLTRTGTAVGSIAYMAPEQLDNVPVGPASDVYSLAAVLFELLTGRQPYPGDSVSAVVKATVLSAVPAPSSISPAVTPALDAVVMRGLAKSPGERFPSAGEFAAAARAAVEGAPLNPAFDATQIGAPLPLGTKHYSGPQNFSGPQHFSGPQMTNPISPQGYPQQPYPQQSYPGGQPYGAAYVGGQPAPPGNDDSRVLNIVLAVFAAVLVVALIGLAVYWFGFRDPDGVSTSSSSTTTITNTVQPQTSTMTVAPSPPPGTASCGGGVGVATSVTSCEFAANVGAVYLQQGPKGEARTIVASSPVTGDSYTMSCTPETGVVVCRGGNNAVVVIY</sequence>
<dbReference type="EMBL" id="CP128986">
    <property type="protein sequence ID" value="WOC11424.1"/>
    <property type="molecule type" value="Genomic_DNA"/>
</dbReference>
<reference evidence="11" key="1">
    <citation type="submission" date="2023-06" db="EMBL/GenBank/DDBJ databases">
        <title>Gordonia sp. nov. and Pseudochrobactrum sp. nov., two species isolated from the burying beetle Nicrophorus vespilloides.</title>
        <authorList>
            <person name="Poehlein A."/>
            <person name="Guzman J."/>
            <person name="Daniel R."/>
            <person name="Vilcinskas A."/>
        </authorList>
    </citation>
    <scope>NUCLEOTIDE SEQUENCE</scope>
    <source>
        <strain evidence="11">MP11Mi</strain>
    </source>
</reference>
<dbReference type="Gene3D" id="3.30.200.20">
    <property type="entry name" value="Phosphorylase Kinase, domain 1"/>
    <property type="match status" value="1"/>
</dbReference>
<keyword evidence="6 7" id="KW-0067">ATP-binding</keyword>
<dbReference type="InterPro" id="IPR000719">
    <property type="entry name" value="Prot_kinase_dom"/>
</dbReference>
<evidence type="ECO:0000256" key="8">
    <source>
        <dbReference type="SAM" id="MobiDB-lite"/>
    </source>
</evidence>
<dbReference type="FunFam" id="3.30.200.20:FF:000348">
    <property type="entry name" value="Serine/threonine protein kinase"/>
    <property type="match status" value="1"/>
</dbReference>
<keyword evidence="9" id="KW-1133">Transmembrane helix</keyword>
<dbReference type="FunFam" id="1.10.510.10:FF:000021">
    <property type="entry name" value="Serine/threonine protein kinase"/>
    <property type="match status" value="1"/>
</dbReference>
<dbReference type="PANTHER" id="PTHR43289">
    <property type="entry name" value="MITOGEN-ACTIVATED PROTEIN KINASE KINASE KINASE 20-RELATED"/>
    <property type="match status" value="1"/>
</dbReference>
<dbReference type="GO" id="GO:0004674">
    <property type="term" value="F:protein serine/threonine kinase activity"/>
    <property type="evidence" value="ECO:0007669"/>
    <property type="project" value="UniProtKB-KW"/>
</dbReference>
<dbReference type="InterPro" id="IPR011009">
    <property type="entry name" value="Kinase-like_dom_sf"/>
</dbReference>
<feature type="region of interest" description="Disordered" evidence="8">
    <location>
        <begin position="306"/>
        <end position="327"/>
    </location>
</feature>
<dbReference type="AlphaFoldDB" id="A0AA97CUJ4"/>
<evidence type="ECO:0000259" key="10">
    <source>
        <dbReference type="PROSITE" id="PS50011"/>
    </source>
</evidence>
<keyword evidence="9" id="KW-0472">Membrane</keyword>
<dbReference type="CDD" id="cd14014">
    <property type="entry name" value="STKc_PknB_like"/>
    <property type="match status" value="1"/>
</dbReference>
<dbReference type="Gene3D" id="1.10.510.10">
    <property type="entry name" value="Transferase(Phosphotransferase) domain 1"/>
    <property type="match status" value="1"/>
</dbReference>
<dbReference type="SUPFAM" id="SSF56112">
    <property type="entry name" value="Protein kinase-like (PK-like)"/>
    <property type="match status" value="1"/>
</dbReference>
<proteinExistence type="predicted"/>
<organism evidence="11">
    <name type="scientific">Gordonia sp. MP11Mi</name>
    <dbReference type="NCBI Taxonomy" id="3022769"/>
    <lineage>
        <taxon>Bacteria</taxon>
        <taxon>Bacillati</taxon>
        <taxon>Actinomycetota</taxon>
        <taxon>Actinomycetes</taxon>
        <taxon>Mycobacteriales</taxon>
        <taxon>Gordoniaceae</taxon>
        <taxon>Gordonia</taxon>
    </lineage>
</organism>
<dbReference type="PANTHER" id="PTHR43289:SF6">
    <property type="entry name" value="SERINE_THREONINE-PROTEIN KINASE NEKL-3"/>
    <property type="match status" value="1"/>
</dbReference>
<feature type="transmembrane region" description="Helical" evidence="9">
    <location>
        <begin position="360"/>
        <end position="384"/>
    </location>
</feature>
<dbReference type="Pfam" id="PF00069">
    <property type="entry name" value="Pkinase"/>
    <property type="match status" value="1"/>
</dbReference>
<keyword evidence="2" id="KW-0723">Serine/threonine-protein kinase</keyword>
<keyword evidence="4 7" id="KW-0547">Nucleotide-binding</keyword>
<accession>A0AA97CUJ4</accession>
<feature type="binding site" evidence="7">
    <location>
        <position position="43"/>
    </location>
    <ligand>
        <name>ATP</name>
        <dbReference type="ChEBI" id="CHEBI:30616"/>
    </ligand>
</feature>
<dbReference type="InterPro" id="IPR017441">
    <property type="entry name" value="Protein_kinase_ATP_BS"/>
</dbReference>
<gene>
    <name evidence="11" type="primary">pknD_4</name>
    <name evidence="11" type="ORF">MP11Mi_04920</name>
</gene>
<feature type="domain" description="Protein kinase" evidence="10">
    <location>
        <begin position="14"/>
        <end position="283"/>
    </location>
</feature>
<dbReference type="GO" id="GO:0005524">
    <property type="term" value="F:ATP binding"/>
    <property type="evidence" value="ECO:0007669"/>
    <property type="project" value="UniProtKB-UniRule"/>
</dbReference>
<protein>
    <recommendedName>
        <fullName evidence="1">non-specific serine/threonine protein kinase</fullName>
        <ecNumber evidence="1">2.7.11.1</ecNumber>
    </recommendedName>
</protein>
<evidence type="ECO:0000256" key="4">
    <source>
        <dbReference type="ARBA" id="ARBA00022741"/>
    </source>
</evidence>
<evidence type="ECO:0000256" key="2">
    <source>
        <dbReference type="ARBA" id="ARBA00022527"/>
    </source>
</evidence>
<dbReference type="EC" id="2.7.11.1" evidence="1"/>
<keyword evidence="3 11" id="KW-0808">Transferase</keyword>
<keyword evidence="5 11" id="KW-0418">Kinase</keyword>
<dbReference type="PROSITE" id="PS00108">
    <property type="entry name" value="PROTEIN_KINASE_ST"/>
    <property type="match status" value="1"/>
</dbReference>
<evidence type="ECO:0000256" key="6">
    <source>
        <dbReference type="ARBA" id="ARBA00022840"/>
    </source>
</evidence>
<name>A0AA97CUJ4_9ACTN</name>
<evidence type="ECO:0000256" key="3">
    <source>
        <dbReference type="ARBA" id="ARBA00022679"/>
    </source>
</evidence>
<dbReference type="SMART" id="SM00220">
    <property type="entry name" value="S_TKc"/>
    <property type="match status" value="1"/>
</dbReference>
<evidence type="ECO:0000256" key="5">
    <source>
        <dbReference type="ARBA" id="ARBA00022777"/>
    </source>
</evidence>